<evidence type="ECO:0000259" key="9">
    <source>
        <dbReference type="Pfam" id="PF24567"/>
    </source>
</evidence>
<dbReference type="InterPro" id="IPR036770">
    <property type="entry name" value="Ankyrin_rpt-contain_sf"/>
</dbReference>
<dbReference type="InterPro" id="IPR056237">
    <property type="entry name" value="ANKLE2_3rd"/>
</dbReference>
<dbReference type="RefSeq" id="XP_014475694.1">
    <property type="nucleotide sequence ID" value="XM_014620208.1"/>
</dbReference>
<gene>
    <name evidence="11" type="primary">LOC106745005</name>
</gene>
<dbReference type="GO" id="GO:0051721">
    <property type="term" value="F:protein phosphatase 2A binding"/>
    <property type="evidence" value="ECO:0007669"/>
    <property type="project" value="TreeGrafter"/>
</dbReference>
<feature type="repeat" description="ANK" evidence="7">
    <location>
        <begin position="255"/>
        <end position="287"/>
    </location>
</feature>
<evidence type="ECO:0000256" key="4">
    <source>
        <dbReference type="ARBA" id="ARBA00022824"/>
    </source>
</evidence>
<keyword evidence="10" id="KW-1185">Reference proteome</keyword>
<dbReference type="SUPFAM" id="SSF48403">
    <property type="entry name" value="Ankyrin repeat"/>
    <property type="match status" value="1"/>
</dbReference>
<feature type="compositionally biased region" description="Acidic residues" evidence="8">
    <location>
        <begin position="525"/>
        <end position="536"/>
    </location>
</feature>
<dbReference type="GO" id="GO:0005783">
    <property type="term" value="C:endoplasmic reticulum"/>
    <property type="evidence" value="ECO:0007669"/>
    <property type="project" value="UniProtKB-SubCell"/>
</dbReference>
<keyword evidence="5 7" id="KW-0040">ANK repeat</keyword>
<dbReference type="FunFam" id="1.25.40.20:FF:000072">
    <property type="entry name" value="Ankyrin repeat and LEM domain containing 2"/>
    <property type="match status" value="1"/>
</dbReference>
<reference evidence="11" key="1">
    <citation type="submission" date="2025-08" db="UniProtKB">
        <authorList>
            <consortium name="RefSeq"/>
        </authorList>
    </citation>
    <scope>IDENTIFICATION</scope>
</reference>
<dbReference type="Gene3D" id="1.25.40.20">
    <property type="entry name" value="Ankyrin repeat-containing domain"/>
    <property type="match status" value="1"/>
</dbReference>
<dbReference type="Proteomes" id="UP000515204">
    <property type="component" value="Unplaced"/>
</dbReference>
<dbReference type="InterPro" id="IPR002110">
    <property type="entry name" value="Ankyrin_rpt"/>
</dbReference>
<evidence type="ECO:0000256" key="8">
    <source>
        <dbReference type="SAM" id="MobiDB-lite"/>
    </source>
</evidence>
<dbReference type="OrthoDB" id="7446186at2759"/>
<evidence type="ECO:0000256" key="1">
    <source>
        <dbReference type="ARBA" id="ARBA00004240"/>
    </source>
</evidence>
<dbReference type="GO" id="GO:0051301">
    <property type="term" value="P:cell division"/>
    <property type="evidence" value="ECO:0007669"/>
    <property type="project" value="UniProtKB-KW"/>
</dbReference>
<comment type="subcellular location">
    <subcellularLocation>
        <location evidence="1">Endoplasmic reticulum</location>
    </subcellularLocation>
</comment>
<dbReference type="GO" id="GO:0007399">
    <property type="term" value="P:nervous system development"/>
    <property type="evidence" value="ECO:0007669"/>
    <property type="project" value="UniProtKB-ARBA"/>
</dbReference>
<dbReference type="PANTHER" id="PTHR12349:SF4">
    <property type="entry name" value="ANKYRIN REPEAT AND LEM DOMAIN-CONTAINING PROTEIN 2"/>
    <property type="match status" value="1"/>
</dbReference>
<dbReference type="Pfam" id="PF24567">
    <property type="entry name" value="ANKLE2_3rd"/>
    <property type="match status" value="1"/>
</dbReference>
<protein>
    <submittedName>
        <fullName evidence="11">Ankyrin repeat and LEM domain-containing protein 2 isoform X1</fullName>
    </submittedName>
</protein>
<dbReference type="PROSITE" id="PS50297">
    <property type="entry name" value="ANK_REP_REGION"/>
    <property type="match status" value="1"/>
</dbReference>
<feature type="domain" description="ANKLE2 third alpha/beta" evidence="9">
    <location>
        <begin position="320"/>
        <end position="438"/>
    </location>
</feature>
<evidence type="ECO:0000313" key="10">
    <source>
        <dbReference type="Proteomes" id="UP000515204"/>
    </source>
</evidence>
<dbReference type="SMART" id="SM00248">
    <property type="entry name" value="ANK"/>
    <property type="match status" value="2"/>
</dbReference>
<keyword evidence="3" id="KW-0132">Cell division</keyword>
<evidence type="ECO:0000256" key="6">
    <source>
        <dbReference type="ARBA" id="ARBA00023306"/>
    </source>
</evidence>
<dbReference type="PROSITE" id="PS50088">
    <property type="entry name" value="ANK_REPEAT"/>
    <property type="match status" value="1"/>
</dbReference>
<dbReference type="KEGG" id="dqu:106745005"/>
<evidence type="ECO:0000256" key="2">
    <source>
        <dbReference type="ARBA" id="ARBA00007597"/>
    </source>
</evidence>
<dbReference type="GeneID" id="106745005"/>
<dbReference type="PANTHER" id="PTHR12349">
    <property type="entry name" value="ANKYRIN REPEAT AND LEM DOMAIN-CONTAINING PROTEIN 2"/>
    <property type="match status" value="1"/>
</dbReference>
<evidence type="ECO:0000313" key="11">
    <source>
        <dbReference type="RefSeq" id="XP_014475694.1"/>
    </source>
</evidence>
<feature type="region of interest" description="Disordered" evidence="8">
    <location>
        <begin position="523"/>
        <end position="546"/>
    </location>
</feature>
<name>A0A6P3XCU5_DINQU</name>
<dbReference type="GO" id="GO:0031468">
    <property type="term" value="P:nuclear membrane reassembly"/>
    <property type="evidence" value="ECO:0007669"/>
    <property type="project" value="UniProtKB-ARBA"/>
</dbReference>
<evidence type="ECO:0000256" key="3">
    <source>
        <dbReference type="ARBA" id="ARBA00022618"/>
    </source>
</evidence>
<evidence type="ECO:0000256" key="5">
    <source>
        <dbReference type="ARBA" id="ARBA00023043"/>
    </source>
</evidence>
<dbReference type="CTD" id="23141"/>
<keyword evidence="6" id="KW-0131">Cell cycle</keyword>
<evidence type="ECO:0000256" key="7">
    <source>
        <dbReference type="PROSITE-ProRule" id="PRU00023"/>
    </source>
</evidence>
<sequence>MSSLCSRVCVVGEDIVVSSNVPHGSAVDPLDDHFDAEKIAMDGCEDAQPACDTRSNLPKEAIFHAVYVPPDNNKDSANVEEYIHIYQDMPDALRIIKEHKKARLKTFKNRSDAEAYARTGHVQSGGGSYPVPTTTVTLVQEICSNFKAPKPQELVGFRKLIESGNIENVRSIVWANPRYLISSGDTPAILQMGSRYNALHIAVKANRPDMCELILKTVGNPTFIQLHYGDDECKSYLDPAQIMLDLYLNTPDRGLNETPLHFAVKFGHKDIVRILVSYSQCVKTLRNKYEQQPIDIICSRKCQEDEDLKREIRLLLEDQFYVPVLRTEDNTYQPTIGEPFSPSSTFISSLNKDPISPRLEVRAFAGPMSKPQALEFRRKWKTPPRTISTSAKKGQGDAPSIINSPIANIALRLQDTEKGLERVGRDLAEVYQVPWKEYWPFLKDFVDFRNDEGLTKLEKYLEQRFKDYKDQLFYSRMVDLVNNTNTNAPANCERITEKMDSLDVSEIEGLCEKLRSCSLSTKFDEVEEEEDDDSGDSEFFTPPSTPELFQYDSDDDDMENAEEEGPVIFIEGSSPTKLDHAVYNALSSEISSRTFPYVYRWRHEMQLAIKRDPCRYIFRPRFCTFDPHLIHTRFNNARLPRRKLFTST</sequence>
<keyword evidence="4" id="KW-0256">Endoplasmic reticulum</keyword>
<organism evidence="10 11">
    <name type="scientific">Dinoponera quadriceps</name>
    <name type="common">South American ant</name>
    <dbReference type="NCBI Taxonomy" id="609295"/>
    <lineage>
        <taxon>Eukaryota</taxon>
        <taxon>Metazoa</taxon>
        <taxon>Ecdysozoa</taxon>
        <taxon>Arthropoda</taxon>
        <taxon>Hexapoda</taxon>
        <taxon>Insecta</taxon>
        <taxon>Pterygota</taxon>
        <taxon>Neoptera</taxon>
        <taxon>Endopterygota</taxon>
        <taxon>Hymenoptera</taxon>
        <taxon>Apocrita</taxon>
        <taxon>Aculeata</taxon>
        <taxon>Formicoidea</taxon>
        <taxon>Formicidae</taxon>
        <taxon>Ponerinae</taxon>
        <taxon>Ponerini</taxon>
        <taxon>Dinoponera</taxon>
    </lineage>
</organism>
<accession>A0A6P3XCU5</accession>
<dbReference type="Pfam" id="PF00023">
    <property type="entry name" value="Ank"/>
    <property type="match status" value="1"/>
</dbReference>
<dbReference type="AlphaFoldDB" id="A0A6P3XCU5"/>
<comment type="similarity">
    <text evidence="2">Belongs to the ANKLE2 family.</text>
</comment>
<proteinExistence type="inferred from homology"/>